<name>A0ACB8DL36_DERSI</name>
<evidence type="ECO:0000313" key="1">
    <source>
        <dbReference type="EMBL" id="KAH7971284.1"/>
    </source>
</evidence>
<sequence length="110" mass="12567">MRGRGDEHRVVVRSSGYTVTRRDLKTVLGTNWLRDIVIDFCMGLVAERAKQVPDGLRVHVLTTNFFSGLTDRAYDAVSRWTDTVDQLGARAHPRPRPLVNRRSEYNKPCV</sequence>
<comment type="caution">
    <text evidence="1">The sequence shown here is derived from an EMBL/GenBank/DDBJ whole genome shotgun (WGS) entry which is preliminary data.</text>
</comment>
<dbReference type="Proteomes" id="UP000821865">
    <property type="component" value="Chromosome 11"/>
</dbReference>
<keyword evidence="2" id="KW-1185">Reference proteome</keyword>
<reference evidence="1" key="1">
    <citation type="submission" date="2020-05" db="EMBL/GenBank/DDBJ databases">
        <title>Large-scale comparative analyses of tick genomes elucidate their genetic diversity and vector capacities.</title>
        <authorList>
            <person name="Jia N."/>
            <person name="Wang J."/>
            <person name="Shi W."/>
            <person name="Du L."/>
            <person name="Sun Y."/>
            <person name="Zhan W."/>
            <person name="Jiang J."/>
            <person name="Wang Q."/>
            <person name="Zhang B."/>
            <person name="Ji P."/>
            <person name="Sakyi L.B."/>
            <person name="Cui X."/>
            <person name="Yuan T."/>
            <person name="Jiang B."/>
            <person name="Yang W."/>
            <person name="Lam T.T.-Y."/>
            <person name="Chang Q."/>
            <person name="Ding S."/>
            <person name="Wang X."/>
            <person name="Zhu J."/>
            <person name="Ruan X."/>
            <person name="Zhao L."/>
            <person name="Wei J."/>
            <person name="Que T."/>
            <person name="Du C."/>
            <person name="Cheng J."/>
            <person name="Dai P."/>
            <person name="Han X."/>
            <person name="Huang E."/>
            <person name="Gao Y."/>
            <person name="Liu J."/>
            <person name="Shao H."/>
            <person name="Ye R."/>
            <person name="Li L."/>
            <person name="Wei W."/>
            <person name="Wang X."/>
            <person name="Wang C."/>
            <person name="Yang T."/>
            <person name="Huo Q."/>
            <person name="Li W."/>
            <person name="Guo W."/>
            <person name="Chen H."/>
            <person name="Zhou L."/>
            <person name="Ni X."/>
            <person name="Tian J."/>
            <person name="Zhou Y."/>
            <person name="Sheng Y."/>
            <person name="Liu T."/>
            <person name="Pan Y."/>
            <person name="Xia L."/>
            <person name="Li J."/>
            <person name="Zhao F."/>
            <person name="Cao W."/>
        </authorList>
    </citation>
    <scope>NUCLEOTIDE SEQUENCE</scope>
    <source>
        <tissue evidence="1">Larvae</tissue>
    </source>
</reference>
<proteinExistence type="predicted"/>
<evidence type="ECO:0000313" key="2">
    <source>
        <dbReference type="Proteomes" id="UP000821865"/>
    </source>
</evidence>
<dbReference type="EMBL" id="CM023480">
    <property type="protein sequence ID" value="KAH7971284.1"/>
    <property type="molecule type" value="Genomic_DNA"/>
</dbReference>
<gene>
    <name evidence="1" type="ORF">HPB49_021054</name>
</gene>
<organism evidence="1 2">
    <name type="scientific">Dermacentor silvarum</name>
    <name type="common">Tick</name>
    <dbReference type="NCBI Taxonomy" id="543639"/>
    <lineage>
        <taxon>Eukaryota</taxon>
        <taxon>Metazoa</taxon>
        <taxon>Ecdysozoa</taxon>
        <taxon>Arthropoda</taxon>
        <taxon>Chelicerata</taxon>
        <taxon>Arachnida</taxon>
        <taxon>Acari</taxon>
        <taxon>Parasitiformes</taxon>
        <taxon>Ixodida</taxon>
        <taxon>Ixodoidea</taxon>
        <taxon>Ixodidae</taxon>
        <taxon>Rhipicephalinae</taxon>
        <taxon>Dermacentor</taxon>
    </lineage>
</organism>
<accession>A0ACB8DL36</accession>
<protein>
    <submittedName>
        <fullName evidence="1">Uncharacterized protein</fullName>
    </submittedName>
</protein>